<protein>
    <submittedName>
        <fullName evidence="2">Uncharacterized protein</fullName>
    </submittedName>
</protein>
<organism evidence="2 3">
    <name type="scientific">Prorocentrum cordatum</name>
    <dbReference type="NCBI Taxonomy" id="2364126"/>
    <lineage>
        <taxon>Eukaryota</taxon>
        <taxon>Sar</taxon>
        <taxon>Alveolata</taxon>
        <taxon>Dinophyceae</taxon>
        <taxon>Prorocentrales</taxon>
        <taxon>Prorocentraceae</taxon>
        <taxon>Prorocentrum</taxon>
    </lineage>
</organism>
<evidence type="ECO:0000256" key="1">
    <source>
        <dbReference type="SAM" id="MobiDB-lite"/>
    </source>
</evidence>
<evidence type="ECO:0000313" key="2">
    <source>
        <dbReference type="EMBL" id="CAK0824540.1"/>
    </source>
</evidence>
<dbReference type="Proteomes" id="UP001189429">
    <property type="component" value="Unassembled WGS sequence"/>
</dbReference>
<accession>A0ABN9RZ67</accession>
<feature type="non-terminal residue" evidence="2">
    <location>
        <position position="1"/>
    </location>
</feature>
<sequence>DMSLHPILWEQEEVMWLKASPDGYFQMTLKRFEADGIVGRLLERCPGAAVPAKLASDQEGAGGGAAVGRGPGAGEQGLQVEVDGRTALALCPLVGELKNAPRLEASDTNLLPNVAVGTPVEDRGRLGARVADLGAAATAGAGPELQRRLMGNTAVVFARYGVVPGTNEPGALSDMDLMDMNPECTALVMPNAGTLAQVGVKGAGLAEKHAIAKEFAGINLDWPIPDDEPVMSIFLRFPNETLGRGRLLPLCRWLAIDLPKDPQEISSRRSRMFSRRASSSLTRRPPRT</sequence>
<name>A0ABN9RZ67_9DINO</name>
<gene>
    <name evidence="2" type="ORF">PCOR1329_LOCUS24928</name>
</gene>
<dbReference type="EMBL" id="CAUYUJ010008657">
    <property type="protein sequence ID" value="CAK0824540.1"/>
    <property type="molecule type" value="Genomic_DNA"/>
</dbReference>
<keyword evidence="3" id="KW-1185">Reference proteome</keyword>
<proteinExistence type="predicted"/>
<evidence type="ECO:0000313" key="3">
    <source>
        <dbReference type="Proteomes" id="UP001189429"/>
    </source>
</evidence>
<comment type="caution">
    <text evidence="2">The sequence shown here is derived from an EMBL/GenBank/DDBJ whole genome shotgun (WGS) entry which is preliminary data.</text>
</comment>
<feature type="region of interest" description="Disordered" evidence="1">
    <location>
        <begin position="264"/>
        <end position="288"/>
    </location>
</feature>
<reference evidence="2" key="1">
    <citation type="submission" date="2023-10" db="EMBL/GenBank/DDBJ databases">
        <authorList>
            <person name="Chen Y."/>
            <person name="Shah S."/>
            <person name="Dougan E. K."/>
            <person name="Thang M."/>
            <person name="Chan C."/>
        </authorList>
    </citation>
    <scope>NUCLEOTIDE SEQUENCE [LARGE SCALE GENOMIC DNA]</scope>
</reference>